<dbReference type="Pfam" id="PF13441">
    <property type="entry name" value="Gly-zipper_YMGG"/>
    <property type="match status" value="1"/>
</dbReference>
<dbReference type="Pfam" id="PF00691">
    <property type="entry name" value="OmpA"/>
    <property type="match status" value="1"/>
</dbReference>
<dbReference type="Gene3D" id="3.30.1330.60">
    <property type="entry name" value="OmpA-like domain"/>
    <property type="match status" value="1"/>
</dbReference>
<evidence type="ECO:0000313" key="7">
    <source>
        <dbReference type="EMBL" id="MBL0389895.1"/>
    </source>
</evidence>
<dbReference type="RefSeq" id="WP_201672486.1">
    <property type="nucleotide sequence ID" value="NZ_JAEQNE010000001.1"/>
</dbReference>
<evidence type="ECO:0000256" key="3">
    <source>
        <dbReference type="ARBA" id="ARBA00023237"/>
    </source>
</evidence>
<dbReference type="PROSITE" id="PS51257">
    <property type="entry name" value="PROKAR_LIPOPROTEIN"/>
    <property type="match status" value="1"/>
</dbReference>
<evidence type="ECO:0000256" key="1">
    <source>
        <dbReference type="ARBA" id="ARBA00004442"/>
    </source>
</evidence>
<keyword evidence="5" id="KW-0732">Signal</keyword>
<dbReference type="EMBL" id="JAEQNE010000001">
    <property type="protein sequence ID" value="MBL0389895.1"/>
    <property type="molecule type" value="Genomic_DNA"/>
</dbReference>
<sequence length="221" mass="23002">MNSFSIRTSLIAVTAAAFGLVGCADMNTGMSPTARDTAIGAGVGALAGAAIGQNGKGALIGAGVGAAGGYIWSKSMEQKKQAMERATMGSGATVSQTADNQLKLNVPSDLSFDTGRADIKPNMRPILDQFASGLQGQPNTEVRIIGHTDSNGSDELNDRLSLERAQATKNYLVARGVPTNQVQVTGRGEHEPVADNASDAGRARNRRVEIFLAERNVTASR</sequence>
<dbReference type="InterPro" id="IPR006665">
    <property type="entry name" value="OmpA-like"/>
</dbReference>
<dbReference type="InterPro" id="IPR036737">
    <property type="entry name" value="OmpA-like_sf"/>
</dbReference>
<accession>A0A937CPM0</accession>
<dbReference type="InterPro" id="IPR027367">
    <property type="entry name" value="Gly-zipper_YMGG"/>
</dbReference>
<dbReference type="InterPro" id="IPR006664">
    <property type="entry name" value="OMP_bac"/>
</dbReference>
<comment type="subcellular location">
    <subcellularLocation>
        <location evidence="1">Cell outer membrane</location>
    </subcellularLocation>
</comment>
<dbReference type="SUPFAM" id="SSF103088">
    <property type="entry name" value="OmpA-like"/>
    <property type="match status" value="1"/>
</dbReference>
<feature type="signal peptide" evidence="5">
    <location>
        <begin position="1"/>
        <end position="23"/>
    </location>
</feature>
<comment type="caution">
    <text evidence="7">The sequence shown here is derived from an EMBL/GenBank/DDBJ whole genome shotgun (WGS) entry which is preliminary data.</text>
</comment>
<evidence type="ECO:0000259" key="6">
    <source>
        <dbReference type="PROSITE" id="PS51123"/>
    </source>
</evidence>
<dbReference type="InterPro" id="IPR050330">
    <property type="entry name" value="Bact_OuterMem_StrucFunc"/>
</dbReference>
<evidence type="ECO:0000256" key="4">
    <source>
        <dbReference type="PROSITE-ProRule" id="PRU00473"/>
    </source>
</evidence>
<dbReference type="PANTHER" id="PTHR30329:SF21">
    <property type="entry name" value="LIPOPROTEIN YIAD-RELATED"/>
    <property type="match status" value="1"/>
</dbReference>
<keyword evidence="2 4" id="KW-0472">Membrane</keyword>
<dbReference type="GO" id="GO:0009279">
    <property type="term" value="C:cell outer membrane"/>
    <property type="evidence" value="ECO:0007669"/>
    <property type="project" value="UniProtKB-SubCell"/>
</dbReference>
<name>A0A937CPM0_9BURK</name>
<evidence type="ECO:0000256" key="2">
    <source>
        <dbReference type="ARBA" id="ARBA00023136"/>
    </source>
</evidence>
<dbReference type="CDD" id="cd07185">
    <property type="entry name" value="OmpA_C-like"/>
    <property type="match status" value="1"/>
</dbReference>
<evidence type="ECO:0000313" key="8">
    <source>
        <dbReference type="Proteomes" id="UP000599109"/>
    </source>
</evidence>
<feature type="chain" id="PRO_5037922719" evidence="5">
    <location>
        <begin position="24"/>
        <end position="221"/>
    </location>
</feature>
<dbReference type="PRINTS" id="PR01023">
    <property type="entry name" value="NAFLGMOTY"/>
</dbReference>
<feature type="domain" description="OmpA-like" evidence="6">
    <location>
        <begin position="99"/>
        <end position="216"/>
    </location>
</feature>
<reference evidence="7 8" key="1">
    <citation type="journal article" date="2017" name="Int. J. Syst. Evol. Microbiol.">
        <title>Ramlibacter monticola sp. nov., isolated from forest soil.</title>
        <authorList>
            <person name="Chaudhary D.K."/>
            <person name="Kim J."/>
        </authorList>
    </citation>
    <scope>NUCLEOTIDE SEQUENCE [LARGE SCALE GENOMIC DNA]</scope>
    <source>
        <strain evidence="7 8">KACC 19175</strain>
    </source>
</reference>
<dbReference type="PANTHER" id="PTHR30329">
    <property type="entry name" value="STATOR ELEMENT OF FLAGELLAR MOTOR COMPLEX"/>
    <property type="match status" value="1"/>
</dbReference>
<dbReference type="Proteomes" id="UP000599109">
    <property type="component" value="Unassembled WGS sequence"/>
</dbReference>
<gene>
    <name evidence="7" type="ORF">JJ685_01940</name>
</gene>
<keyword evidence="8" id="KW-1185">Reference proteome</keyword>
<dbReference type="AlphaFoldDB" id="A0A937CPM0"/>
<dbReference type="PROSITE" id="PS51123">
    <property type="entry name" value="OMPA_2"/>
    <property type="match status" value="1"/>
</dbReference>
<evidence type="ECO:0000256" key="5">
    <source>
        <dbReference type="SAM" id="SignalP"/>
    </source>
</evidence>
<proteinExistence type="predicted"/>
<protein>
    <submittedName>
        <fullName evidence="7">OmpA family protein</fullName>
    </submittedName>
</protein>
<keyword evidence="3" id="KW-0998">Cell outer membrane</keyword>
<dbReference type="PRINTS" id="PR01021">
    <property type="entry name" value="OMPADOMAIN"/>
</dbReference>
<organism evidence="7 8">
    <name type="scientific">Ramlibacter monticola</name>
    <dbReference type="NCBI Taxonomy" id="1926872"/>
    <lineage>
        <taxon>Bacteria</taxon>
        <taxon>Pseudomonadati</taxon>
        <taxon>Pseudomonadota</taxon>
        <taxon>Betaproteobacteria</taxon>
        <taxon>Burkholderiales</taxon>
        <taxon>Comamonadaceae</taxon>
        <taxon>Ramlibacter</taxon>
    </lineage>
</organism>